<dbReference type="Proteomes" id="UP000016626">
    <property type="component" value="Unassembled WGS sequence"/>
</dbReference>
<reference evidence="1 2" key="1">
    <citation type="submission" date="2013-06" db="EMBL/GenBank/DDBJ databases">
        <authorList>
            <person name="Weinstock G."/>
            <person name="Sodergren E."/>
            <person name="Lobos E.A."/>
            <person name="Fulton L."/>
            <person name="Fulton R."/>
            <person name="Courtney L."/>
            <person name="Fronick C."/>
            <person name="O'Laughlin M."/>
            <person name="Godfrey J."/>
            <person name="Wilson R.M."/>
            <person name="Miner T."/>
            <person name="Farmer C."/>
            <person name="Delehaunty K."/>
            <person name="Cordes M."/>
            <person name="Minx P."/>
            <person name="Tomlinson C."/>
            <person name="Chen J."/>
            <person name="Wollam A."/>
            <person name="Pepin K.H."/>
            <person name="Bhonagiri V."/>
            <person name="Zhang X."/>
            <person name="Warren W."/>
            <person name="Mitreva M."/>
            <person name="Mardis E.R."/>
            <person name="Wilson R.K."/>
        </authorList>
    </citation>
    <scope>NUCLEOTIDE SEQUENCE [LARGE SCALE GENOMIC DNA]</scope>
    <source>
        <strain evidence="1 2">F0279</strain>
    </source>
</reference>
<accession>U2PH26</accession>
<dbReference type="AlphaFoldDB" id="U2PH26"/>
<dbReference type="RefSeq" id="WP_021745707.1">
    <property type="nucleotide sequence ID" value="NZ_KI271372.1"/>
</dbReference>
<name>U2PH26_LEPWF</name>
<evidence type="ECO:0000313" key="1">
    <source>
        <dbReference type="EMBL" id="ERK49855.1"/>
    </source>
</evidence>
<dbReference type="HOGENOM" id="CLU_130342_0_0_0"/>
<comment type="caution">
    <text evidence="1">The sequence shown here is derived from an EMBL/GenBank/DDBJ whole genome shotgun (WGS) entry which is preliminary data.</text>
</comment>
<proteinExistence type="predicted"/>
<sequence length="185" mass="22324">MMTETFINETYGINGITKISLKKIIEVFSFPNEINIKFSNKKKSINIKFIYDGLEVNYMLYFFSENIEKPEYQTLYFDVKYVHLNDDSIKIGDEIKTVIPKIKKFLKKYQKKSDFKYSEDKYTGRYLFDNENIDIFFQKYRNKKIVDGIMISLPYEDILPENKEVLKEIKDIIEIKNKIDNFFWK</sequence>
<gene>
    <name evidence="1" type="ORF">HMPREF9015_01254</name>
</gene>
<protein>
    <submittedName>
        <fullName evidence="1">Uncharacterized protein</fullName>
    </submittedName>
</protein>
<dbReference type="EMBL" id="AWVM01000067">
    <property type="protein sequence ID" value="ERK49855.1"/>
    <property type="molecule type" value="Genomic_DNA"/>
</dbReference>
<organism evidence="1 2">
    <name type="scientific">Leptotrichia wadei (strain F0279)</name>
    <dbReference type="NCBI Taxonomy" id="888055"/>
    <lineage>
        <taxon>Bacteria</taxon>
        <taxon>Fusobacteriati</taxon>
        <taxon>Fusobacteriota</taxon>
        <taxon>Fusobacteriia</taxon>
        <taxon>Fusobacteriales</taxon>
        <taxon>Leptotrichiaceae</taxon>
        <taxon>Leptotrichia</taxon>
    </lineage>
</organism>
<evidence type="ECO:0000313" key="2">
    <source>
        <dbReference type="Proteomes" id="UP000016626"/>
    </source>
</evidence>
<dbReference type="eggNOG" id="ENOG502ZB21">
    <property type="taxonomic scope" value="Bacteria"/>
</dbReference>
<dbReference type="PATRIC" id="fig|888055.3.peg.1208"/>